<sequence length="50" mass="6109">MLGSLRWPLMRSWVWICFSSLRLVQEPTSEINWRCFAMVLYEVISFRQLE</sequence>
<proteinExistence type="predicted"/>
<feature type="chain" id="PRO_5015134970" evidence="1">
    <location>
        <begin position="20"/>
        <end position="50"/>
    </location>
</feature>
<name>A0A2P2N795_RHIMU</name>
<accession>A0A2P2N795</accession>
<protein>
    <submittedName>
        <fullName evidence="2">Uncharacterized protein</fullName>
    </submittedName>
</protein>
<reference evidence="2" key="1">
    <citation type="submission" date="2018-02" db="EMBL/GenBank/DDBJ databases">
        <title>Rhizophora mucronata_Transcriptome.</title>
        <authorList>
            <person name="Meera S.P."/>
            <person name="Sreeshan A."/>
            <person name="Augustine A."/>
        </authorList>
    </citation>
    <scope>NUCLEOTIDE SEQUENCE</scope>
    <source>
        <tissue evidence="2">Leaf</tissue>
    </source>
</reference>
<organism evidence="2">
    <name type="scientific">Rhizophora mucronata</name>
    <name type="common">Asiatic mangrove</name>
    <dbReference type="NCBI Taxonomy" id="61149"/>
    <lineage>
        <taxon>Eukaryota</taxon>
        <taxon>Viridiplantae</taxon>
        <taxon>Streptophyta</taxon>
        <taxon>Embryophyta</taxon>
        <taxon>Tracheophyta</taxon>
        <taxon>Spermatophyta</taxon>
        <taxon>Magnoliopsida</taxon>
        <taxon>eudicotyledons</taxon>
        <taxon>Gunneridae</taxon>
        <taxon>Pentapetalae</taxon>
        <taxon>rosids</taxon>
        <taxon>fabids</taxon>
        <taxon>Malpighiales</taxon>
        <taxon>Rhizophoraceae</taxon>
        <taxon>Rhizophora</taxon>
    </lineage>
</organism>
<evidence type="ECO:0000313" key="2">
    <source>
        <dbReference type="EMBL" id="MBX38371.1"/>
    </source>
</evidence>
<feature type="signal peptide" evidence="1">
    <location>
        <begin position="1"/>
        <end position="19"/>
    </location>
</feature>
<dbReference type="AlphaFoldDB" id="A0A2P2N795"/>
<keyword evidence="1" id="KW-0732">Signal</keyword>
<dbReference type="EMBL" id="GGEC01057887">
    <property type="protein sequence ID" value="MBX38371.1"/>
    <property type="molecule type" value="Transcribed_RNA"/>
</dbReference>
<evidence type="ECO:0000256" key="1">
    <source>
        <dbReference type="SAM" id="SignalP"/>
    </source>
</evidence>